<dbReference type="EMBL" id="MAGO01000002">
    <property type="protein sequence ID" value="OCC15996.1"/>
    <property type="molecule type" value="Genomic_DNA"/>
</dbReference>
<name>A0A1B9F7V7_9BACT</name>
<proteinExistence type="predicted"/>
<accession>A0A1B9F7V7</accession>
<keyword evidence="2" id="KW-1185">Reference proteome</keyword>
<protein>
    <recommendedName>
        <fullName evidence="3">Guanylate cyclase domain-containing protein</fullName>
    </recommendedName>
</protein>
<organism evidence="1 2">
    <name type="scientific">Dissulfuribacter thermophilus</name>
    <dbReference type="NCBI Taxonomy" id="1156395"/>
    <lineage>
        <taxon>Bacteria</taxon>
        <taxon>Pseudomonadati</taxon>
        <taxon>Thermodesulfobacteriota</taxon>
        <taxon>Dissulfuribacteria</taxon>
        <taxon>Dissulfuribacterales</taxon>
        <taxon>Dissulfuribacteraceae</taxon>
        <taxon>Dissulfuribacter</taxon>
    </lineage>
</organism>
<gene>
    <name evidence="1" type="ORF">DBT_0458</name>
</gene>
<dbReference type="Proteomes" id="UP000093080">
    <property type="component" value="Unassembled WGS sequence"/>
</dbReference>
<reference evidence="1 2" key="1">
    <citation type="submission" date="2016-06" db="EMBL/GenBank/DDBJ databases">
        <title>Respiratory ammonification of nitrate coupled to the oxidation of elemental sulfur in deep-sea autotrophic thermophilic bacteria.</title>
        <authorList>
            <person name="Slobodkina G.B."/>
            <person name="Mardanov A.V."/>
            <person name="Ravin N.V."/>
            <person name="Frolova A.A."/>
            <person name="Viryasiv M.B."/>
            <person name="Chernyh N.A."/>
            <person name="Bonch-Osmolovskaya E.A."/>
            <person name="Slobodkin A.I."/>
        </authorList>
    </citation>
    <scope>NUCLEOTIDE SEQUENCE [LARGE SCALE GENOMIC DNA]</scope>
    <source>
        <strain evidence="1 2">S69</strain>
    </source>
</reference>
<evidence type="ECO:0000313" key="2">
    <source>
        <dbReference type="Proteomes" id="UP000093080"/>
    </source>
</evidence>
<evidence type="ECO:0000313" key="1">
    <source>
        <dbReference type="EMBL" id="OCC15996.1"/>
    </source>
</evidence>
<dbReference type="RefSeq" id="WP_067615986.1">
    <property type="nucleotide sequence ID" value="NZ_MAGO01000002.1"/>
</dbReference>
<sequence>MSGSPTYAYVALIDVLGYKKYLERDYQVGYLTFQHRLRNALNILTDINEAIYQYQAISDTIIIICSDRNKFIDFIKLQQKLFISFLNENLLIRGGISYSHHFHSGNLTYSHAISLSHKLESSVAIYPRIVVDHNVIELQKELNTKIEKGLLLIHNGIYFIDFISQMGWKNAYNKLKQIYDEEKEIIYRDETIFMKHYWLYHLLNNHELRQDDIEPYISLPKQYEINTK</sequence>
<dbReference type="AlphaFoldDB" id="A0A1B9F7V7"/>
<dbReference type="STRING" id="1156395.DBT_0458"/>
<dbReference type="OrthoDB" id="6399004at2"/>
<evidence type="ECO:0008006" key="3">
    <source>
        <dbReference type="Google" id="ProtNLM"/>
    </source>
</evidence>
<comment type="caution">
    <text evidence="1">The sequence shown here is derived from an EMBL/GenBank/DDBJ whole genome shotgun (WGS) entry which is preliminary data.</text>
</comment>